<sequence>MILETERLILRPFLERDAADVYEYLKEPAVNCFASMKLNSLDEAREEMKKRLGETEYYFAITLKDGGKVIGEIDAYPETGEPHGDENAVRDTFSPCWMLNENYQGKGYAFEAAHAFFDYLFSQKGARRIYAYTEDYNLSSQHLCEKLGMRREGMFLEFISFVNNPDGTPRYENTVQYAILKKEWEQKQLGQAQV</sequence>
<evidence type="ECO:0000259" key="1">
    <source>
        <dbReference type="PROSITE" id="PS51186"/>
    </source>
</evidence>
<name>A0ABV1E6T2_9FIRM</name>
<protein>
    <submittedName>
        <fullName evidence="2">GNAT family N-acetyltransferase</fullName>
    </submittedName>
</protein>
<dbReference type="InterPro" id="IPR016181">
    <property type="entry name" value="Acyl_CoA_acyltransferase"/>
</dbReference>
<reference evidence="2 3" key="1">
    <citation type="submission" date="2024-03" db="EMBL/GenBank/DDBJ databases">
        <title>Human intestinal bacterial collection.</title>
        <authorList>
            <person name="Pauvert C."/>
            <person name="Hitch T.C.A."/>
            <person name="Clavel T."/>
        </authorList>
    </citation>
    <scope>NUCLEOTIDE SEQUENCE [LARGE SCALE GENOMIC DNA]</scope>
    <source>
        <strain evidence="2 3">CLA-AP-H29</strain>
    </source>
</reference>
<proteinExistence type="predicted"/>
<dbReference type="InterPro" id="IPR051531">
    <property type="entry name" value="N-acetyltransferase"/>
</dbReference>
<accession>A0ABV1E6T2</accession>
<dbReference type="PANTHER" id="PTHR43792">
    <property type="entry name" value="GNAT FAMILY, PUTATIVE (AFU_ORTHOLOGUE AFUA_3G00765)-RELATED-RELATED"/>
    <property type="match status" value="1"/>
</dbReference>
<dbReference type="Pfam" id="PF13302">
    <property type="entry name" value="Acetyltransf_3"/>
    <property type="match status" value="1"/>
</dbReference>
<dbReference type="InterPro" id="IPR000182">
    <property type="entry name" value="GNAT_dom"/>
</dbReference>
<feature type="domain" description="N-acetyltransferase" evidence="1">
    <location>
        <begin position="8"/>
        <end position="176"/>
    </location>
</feature>
<dbReference type="RefSeq" id="WP_349230969.1">
    <property type="nucleotide sequence ID" value="NZ_JBBMFK010000003.1"/>
</dbReference>
<evidence type="ECO:0000313" key="2">
    <source>
        <dbReference type="EMBL" id="MEQ2442455.1"/>
    </source>
</evidence>
<dbReference type="EMBL" id="JBBMFK010000003">
    <property type="protein sequence ID" value="MEQ2442455.1"/>
    <property type="molecule type" value="Genomic_DNA"/>
</dbReference>
<gene>
    <name evidence="2" type="ORF">WMO64_03120</name>
</gene>
<dbReference type="PROSITE" id="PS51186">
    <property type="entry name" value="GNAT"/>
    <property type="match status" value="1"/>
</dbReference>
<organism evidence="2 3">
    <name type="scientific">Pseudoflavonifractor intestinihominis</name>
    <dbReference type="NCBI Taxonomy" id="3133171"/>
    <lineage>
        <taxon>Bacteria</taxon>
        <taxon>Bacillati</taxon>
        <taxon>Bacillota</taxon>
        <taxon>Clostridia</taxon>
        <taxon>Eubacteriales</taxon>
        <taxon>Oscillospiraceae</taxon>
        <taxon>Pseudoflavonifractor</taxon>
    </lineage>
</organism>
<dbReference type="Gene3D" id="3.40.630.30">
    <property type="match status" value="1"/>
</dbReference>
<dbReference type="SUPFAM" id="SSF55729">
    <property type="entry name" value="Acyl-CoA N-acyltransferases (Nat)"/>
    <property type="match status" value="1"/>
</dbReference>
<dbReference type="Proteomes" id="UP001464378">
    <property type="component" value="Unassembled WGS sequence"/>
</dbReference>
<dbReference type="PANTHER" id="PTHR43792:SF1">
    <property type="entry name" value="N-ACETYLTRANSFERASE DOMAIN-CONTAINING PROTEIN"/>
    <property type="match status" value="1"/>
</dbReference>
<comment type="caution">
    <text evidence="2">The sequence shown here is derived from an EMBL/GenBank/DDBJ whole genome shotgun (WGS) entry which is preliminary data.</text>
</comment>
<keyword evidence="3" id="KW-1185">Reference proteome</keyword>
<evidence type="ECO:0000313" key="3">
    <source>
        <dbReference type="Proteomes" id="UP001464378"/>
    </source>
</evidence>